<dbReference type="OrthoDB" id="5783963at2759"/>
<dbReference type="InterPro" id="IPR039223">
    <property type="entry name" value="AATF/Bfr2"/>
</dbReference>
<evidence type="ECO:0000256" key="3">
    <source>
        <dbReference type="SAM" id="Coils"/>
    </source>
</evidence>
<organism evidence="7 8">
    <name type="scientific">Calocera viscosa (strain TUFC12733)</name>
    <dbReference type="NCBI Taxonomy" id="1330018"/>
    <lineage>
        <taxon>Eukaryota</taxon>
        <taxon>Fungi</taxon>
        <taxon>Dikarya</taxon>
        <taxon>Basidiomycota</taxon>
        <taxon>Agaricomycotina</taxon>
        <taxon>Dacrymycetes</taxon>
        <taxon>Dacrymycetales</taxon>
        <taxon>Dacrymycetaceae</taxon>
        <taxon>Calocera</taxon>
    </lineage>
</organism>
<dbReference type="EMBL" id="KV417266">
    <property type="protein sequence ID" value="KZP01810.1"/>
    <property type="molecule type" value="Genomic_DNA"/>
</dbReference>
<dbReference type="InterPro" id="IPR012617">
    <property type="entry name" value="AATF_C"/>
</dbReference>
<proteinExistence type="inferred from homology"/>
<dbReference type="Pfam" id="PF08164">
    <property type="entry name" value="TRAUB"/>
    <property type="match status" value="1"/>
</dbReference>
<feature type="coiled-coil region" evidence="3">
    <location>
        <begin position="241"/>
        <end position="268"/>
    </location>
</feature>
<feature type="region of interest" description="Disordered" evidence="4">
    <location>
        <begin position="383"/>
        <end position="405"/>
    </location>
</feature>
<protein>
    <recommendedName>
        <fullName evidence="2">Protein BFR2</fullName>
    </recommendedName>
</protein>
<feature type="compositionally biased region" description="Low complexity" evidence="4">
    <location>
        <begin position="425"/>
        <end position="434"/>
    </location>
</feature>
<feature type="domain" description="AATF leucine zipper-containing" evidence="6">
    <location>
        <begin position="190"/>
        <end position="321"/>
    </location>
</feature>
<dbReference type="GO" id="GO:0000462">
    <property type="term" value="P:maturation of SSU-rRNA from tricistronic rRNA transcript (SSU-rRNA, 5.8S rRNA, LSU-rRNA)"/>
    <property type="evidence" value="ECO:0007669"/>
    <property type="project" value="TreeGrafter"/>
</dbReference>
<dbReference type="Pfam" id="PF13339">
    <property type="entry name" value="AATF-Che1"/>
    <property type="match status" value="1"/>
</dbReference>
<feature type="compositionally biased region" description="Acidic residues" evidence="4">
    <location>
        <begin position="145"/>
        <end position="156"/>
    </location>
</feature>
<reference evidence="7 8" key="1">
    <citation type="journal article" date="2016" name="Mol. Biol. Evol.">
        <title>Comparative Genomics of Early-Diverging Mushroom-Forming Fungi Provides Insights into the Origins of Lignocellulose Decay Capabilities.</title>
        <authorList>
            <person name="Nagy L.G."/>
            <person name="Riley R."/>
            <person name="Tritt A."/>
            <person name="Adam C."/>
            <person name="Daum C."/>
            <person name="Floudas D."/>
            <person name="Sun H."/>
            <person name="Yadav J.S."/>
            <person name="Pangilinan J."/>
            <person name="Larsson K.H."/>
            <person name="Matsuura K."/>
            <person name="Barry K."/>
            <person name="Labutti K."/>
            <person name="Kuo R."/>
            <person name="Ohm R.A."/>
            <person name="Bhattacharya S.S."/>
            <person name="Shirouzu T."/>
            <person name="Yoshinaga Y."/>
            <person name="Martin F.M."/>
            <person name="Grigoriev I.V."/>
            <person name="Hibbett D.S."/>
        </authorList>
    </citation>
    <scope>NUCLEOTIDE SEQUENCE [LARGE SCALE GENOMIC DNA]</scope>
    <source>
        <strain evidence="7 8">TUFC12733</strain>
    </source>
</reference>
<keyword evidence="8" id="KW-1185">Reference proteome</keyword>
<dbReference type="STRING" id="1330018.A0A167SDC3"/>
<dbReference type="PANTHER" id="PTHR15565:SF0">
    <property type="entry name" value="PROTEIN AATF"/>
    <property type="match status" value="1"/>
</dbReference>
<feature type="domain" description="Apoptosis-antagonizing transcription factor C-terminal" evidence="5">
    <location>
        <begin position="414"/>
        <end position="497"/>
    </location>
</feature>
<feature type="compositionally biased region" description="Acidic residues" evidence="4">
    <location>
        <begin position="91"/>
        <end position="138"/>
    </location>
</feature>
<sequence>MARLTLAEQLALIDAPPDVDPEDALRLPAPVSGVSGDRDGQGEEEEEGEEDGRAHYVPVGRSMLRAQREDPALQEKRFLGEKTSRGKLFDLEFEEEEEEEEEAMPGDEDDEDDEQDQDAEEDELGEEDERMSEPDPEDQPAPALDQEDLDDAEADEGSSTSSPPPETPLPAADVPTTSPGADPTPTPESLKALTIPRQLSLHSTLLSTRIALQKLVTGANRLPLPDSLALYREHPEALGAVRGLEGELRALEEELALLREGLYTLNEELPLPERVGKRKRPSVADEADFSSHVLAAHAQHADLSRLSHPSTLQTLSKWNGKILAVHPGLFHPGAAEGGGSRFAQQHAGEGGGVLQAVERELEGGRGRRRVRRRVEGRVGALARRATANGDEGDEGETAVDEEDDEEVFDDSEFYGSLLREIIDSRSGSSGTASGLALDQLLPNRRSKAHKPRVDTRASKGRKLRYEVHDKLRHFMVPVRGGEAWGEAQVEELFASLLGAAPDQAAVRVGRVGSAVEGQSEVVPVGQLRVFG</sequence>
<gene>
    <name evidence="7" type="ORF">CALVIDRAFT_594487</name>
</gene>
<name>A0A167SDC3_CALVF</name>
<dbReference type="GO" id="GO:0005730">
    <property type="term" value="C:nucleolus"/>
    <property type="evidence" value="ECO:0007669"/>
    <property type="project" value="TreeGrafter"/>
</dbReference>
<dbReference type="InterPro" id="IPR025160">
    <property type="entry name" value="AATF"/>
</dbReference>
<dbReference type="Proteomes" id="UP000076738">
    <property type="component" value="Unassembled WGS sequence"/>
</dbReference>
<dbReference type="PANTHER" id="PTHR15565">
    <property type="entry name" value="AATF PROTEIN APOPTOSIS ANTAGONIZING TRANSCRIPTION FACTOR"/>
    <property type="match status" value="1"/>
</dbReference>
<evidence type="ECO:0000313" key="8">
    <source>
        <dbReference type="Proteomes" id="UP000076738"/>
    </source>
</evidence>
<evidence type="ECO:0000259" key="6">
    <source>
        <dbReference type="Pfam" id="PF13339"/>
    </source>
</evidence>
<keyword evidence="3" id="KW-0175">Coiled coil</keyword>
<evidence type="ECO:0000313" key="7">
    <source>
        <dbReference type="EMBL" id="KZP01810.1"/>
    </source>
</evidence>
<evidence type="ECO:0000259" key="5">
    <source>
        <dbReference type="Pfam" id="PF08164"/>
    </source>
</evidence>
<feature type="region of interest" description="Disordered" evidence="4">
    <location>
        <begin position="15"/>
        <end position="189"/>
    </location>
</feature>
<accession>A0A167SDC3</accession>
<feature type="compositionally biased region" description="Basic and acidic residues" evidence="4">
    <location>
        <begin position="66"/>
        <end position="90"/>
    </location>
</feature>
<evidence type="ECO:0000256" key="1">
    <source>
        <dbReference type="ARBA" id="ARBA00008966"/>
    </source>
</evidence>
<feature type="region of interest" description="Disordered" evidence="4">
    <location>
        <begin position="425"/>
        <end position="459"/>
    </location>
</feature>
<evidence type="ECO:0000256" key="2">
    <source>
        <dbReference type="ARBA" id="ARBA00013850"/>
    </source>
</evidence>
<evidence type="ECO:0000256" key="4">
    <source>
        <dbReference type="SAM" id="MobiDB-lite"/>
    </source>
</evidence>
<dbReference type="AlphaFoldDB" id="A0A167SDC3"/>
<comment type="similarity">
    <text evidence="1">Belongs to the AATF family.</text>
</comment>
<feature type="compositionally biased region" description="Acidic residues" evidence="4">
    <location>
        <begin position="390"/>
        <end position="405"/>
    </location>
</feature>